<gene>
    <name evidence="2" type="ORF">VTK73DRAFT_5481</name>
</gene>
<proteinExistence type="predicted"/>
<sequence length="311" mass="34633">MQAEAVLHAGRYPSTLSGAGFPRPRTKTQSRGGRSSSHLGRITHGRLSEGGGGGEPPRISSPCSSPSRILPSPGLPGCPIWDPPQDPSESTRRTGCLPYPFRRKKRARKSRPPTDPDRPRCPAVSGPRSKRKRLFASCVHRRAPAHRCVYLVDGLVRPGVLICLLIVWMDGWCFPLVSRPTTGAVVAPSWLRRARRNTLRVPTSHKRIDIPPLALHDAGNVARDPPAVVVARLRHHLLAVDIALPGARVEREVALDALVRLLRLVVRPDAVVHRLRRVDRAHDRVVRRHPLPLAHGRPLRRRQRQTHALRR</sequence>
<evidence type="ECO:0000313" key="3">
    <source>
        <dbReference type="Proteomes" id="UP001586593"/>
    </source>
</evidence>
<protein>
    <submittedName>
        <fullName evidence="2">Uncharacterized protein</fullName>
    </submittedName>
</protein>
<dbReference type="EMBL" id="JAZHXJ010003049">
    <property type="protein sequence ID" value="KAL1835653.1"/>
    <property type="molecule type" value="Genomic_DNA"/>
</dbReference>
<dbReference type="Proteomes" id="UP001586593">
    <property type="component" value="Unassembled WGS sequence"/>
</dbReference>
<evidence type="ECO:0000256" key="1">
    <source>
        <dbReference type="SAM" id="MobiDB-lite"/>
    </source>
</evidence>
<feature type="compositionally biased region" description="Pro residues" evidence="1">
    <location>
        <begin position="73"/>
        <end position="86"/>
    </location>
</feature>
<feature type="region of interest" description="Disordered" evidence="1">
    <location>
        <begin position="1"/>
        <end position="128"/>
    </location>
</feature>
<evidence type="ECO:0000313" key="2">
    <source>
        <dbReference type="EMBL" id="KAL1835653.1"/>
    </source>
</evidence>
<reference evidence="2 3" key="1">
    <citation type="journal article" date="2024" name="Commun. Biol.">
        <title>Comparative genomic analysis of thermophilic fungi reveals convergent evolutionary adaptations and gene losses.</title>
        <authorList>
            <person name="Steindorff A.S."/>
            <person name="Aguilar-Pontes M.V."/>
            <person name="Robinson A.J."/>
            <person name="Andreopoulos B."/>
            <person name="LaButti K."/>
            <person name="Kuo A."/>
            <person name="Mondo S."/>
            <person name="Riley R."/>
            <person name="Otillar R."/>
            <person name="Haridas S."/>
            <person name="Lipzen A."/>
            <person name="Grimwood J."/>
            <person name="Schmutz J."/>
            <person name="Clum A."/>
            <person name="Reid I.D."/>
            <person name="Moisan M.C."/>
            <person name="Butler G."/>
            <person name="Nguyen T.T.M."/>
            <person name="Dewar K."/>
            <person name="Conant G."/>
            <person name="Drula E."/>
            <person name="Henrissat B."/>
            <person name="Hansel C."/>
            <person name="Singer S."/>
            <person name="Hutchinson M.I."/>
            <person name="de Vries R.P."/>
            <person name="Natvig D.O."/>
            <person name="Powell A.J."/>
            <person name="Tsang A."/>
            <person name="Grigoriev I.V."/>
        </authorList>
    </citation>
    <scope>NUCLEOTIDE SEQUENCE [LARGE SCALE GENOMIC DNA]</scope>
    <source>
        <strain evidence="2 3">ATCC 24622</strain>
    </source>
</reference>
<accession>A0ABR3V2Z0</accession>
<feature type="compositionally biased region" description="Basic residues" evidence="1">
    <location>
        <begin position="101"/>
        <end position="111"/>
    </location>
</feature>
<organism evidence="2 3">
    <name type="scientific">Phialemonium thermophilum</name>
    <dbReference type="NCBI Taxonomy" id="223376"/>
    <lineage>
        <taxon>Eukaryota</taxon>
        <taxon>Fungi</taxon>
        <taxon>Dikarya</taxon>
        <taxon>Ascomycota</taxon>
        <taxon>Pezizomycotina</taxon>
        <taxon>Sordariomycetes</taxon>
        <taxon>Sordariomycetidae</taxon>
        <taxon>Cephalothecales</taxon>
        <taxon>Cephalothecaceae</taxon>
        <taxon>Phialemonium</taxon>
    </lineage>
</organism>
<name>A0ABR3V2Z0_9PEZI</name>
<feature type="compositionally biased region" description="Low complexity" evidence="1">
    <location>
        <begin position="56"/>
        <end position="72"/>
    </location>
</feature>
<feature type="region of interest" description="Disordered" evidence="1">
    <location>
        <begin position="290"/>
        <end position="311"/>
    </location>
</feature>
<keyword evidence="3" id="KW-1185">Reference proteome</keyword>
<feature type="compositionally biased region" description="Basic residues" evidence="1">
    <location>
        <begin position="297"/>
        <end position="311"/>
    </location>
</feature>
<comment type="caution">
    <text evidence="2">The sequence shown here is derived from an EMBL/GenBank/DDBJ whole genome shotgun (WGS) entry which is preliminary data.</text>
</comment>